<dbReference type="KEGG" id="dra:DR_1821"/>
<gene>
    <name evidence="2" type="ordered locus">DR_1821</name>
</gene>
<reference evidence="2 3" key="1">
    <citation type="journal article" date="1999" name="Science">
        <title>Genome sequence of the radioresistant bacterium Deinococcus radiodurans R1.</title>
        <authorList>
            <person name="White O."/>
            <person name="Eisen J.A."/>
            <person name="Heidelberg J.F."/>
            <person name="Hickey E.K."/>
            <person name="Peterson J.D."/>
            <person name="Dodson R.J."/>
            <person name="Haft D.H."/>
            <person name="Gwinn M.L."/>
            <person name="Nelson W.C."/>
            <person name="Richardson D.L."/>
            <person name="Moffat K.S."/>
            <person name="Qin H."/>
            <person name="Jiang L."/>
            <person name="Pamphile W."/>
            <person name="Crosby M."/>
            <person name="Shen M."/>
            <person name="Vamathevan J.J."/>
            <person name="Lam P."/>
            <person name="McDonald L."/>
            <person name="Utterback T."/>
            <person name="Zalewski C."/>
            <person name="Makarova K.S."/>
            <person name="Aravind L."/>
            <person name="Daly M.J."/>
            <person name="Minton K.W."/>
            <person name="Fleischmann R.D."/>
            <person name="Ketchum K.A."/>
            <person name="Nelson K.E."/>
            <person name="Salzberg S."/>
            <person name="Smith H.O."/>
            <person name="Venter J.C."/>
            <person name="Fraser C.M."/>
        </authorList>
    </citation>
    <scope>NUCLEOTIDE SEQUENCE [LARGE SCALE GENOMIC DNA]</scope>
    <source>
        <strain evidence="3">ATCC 13939 / DSM 20539 / JCM 16871 / LMG 4051 / NBRC 15346 / NCIMB 9279 / R1 / VKM B-1422</strain>
    </source>
</reference>
<organism evidence="2 3">
    <name type="scientific">Deinococcus radiodurans (strain ATCC 13939 / DSM 20539 / JCM 16871 / CCUG 27074 / LMG 4051 / NBRC 15346 / NCIMB 9279 / VKM B-1422 / R1)</name>
    <dbReference type="NCBI Taxonomy" id="243230"/>
    <lineage>
        <taxon>Bacteria</taxon>
        <taxon>Thermotogati</taxon>
        <taxon>Deinococcota</taxon>
        <taxon>Deinococci</taxon>
        <taxon>Deinococcales</taxon>
        <taxon>Deinococcaceae</taxon>
        <taxon>Deinococcus</taxon>
    </lineage>
</organism>
<evidence type="ECO:0000256" key="1">
    <source>
        <dbReference type="SAM" id="MobiDB-lite"/>
    </source>
</evidence>
<name>Q9RTE4_DEIRA</name>
<dbReference type="STRING" id="243230.DR_1821"/>
<dbReference type="PATRIC" id="fig|243230.17.peg.2033"/>
<dbReference type="PaxDb" id="243230-DR_1821"/>
<dbReference type="EnsemblBacteria" id="AAF11378">
    <property type="protein sequence ID" value="AAF11378"/>
    <property type="gene ID" value="DR_1821"/>
</dbReference>
<dbReference type="PIR" id="E75350">
    <property type="entry name" value="E75350"/>
</dbReference>
<dbReference type="HOGENOM" id="CLU_170174_0_0_0"/>
<protein>
    <submittedName>
        <fullName evidence="2">Uncharacterized protein</fullName>
    </submittedName>
</protein>
<dbReference type="Proteomes" id="UP000002524">
    <property type="component" value="Chromosome 1"/>
</dbReference>
<dbReference type="AlphaFoldDB" id="Q9RTE4"/>
<evidence type="ECO:0000313" key="3">
    <source>
        <dbReference type="Proteomes" id="UP000002524"/>
    </source>
</evidence>
<sequence>MLVKPPRRAPRPAPLRWPGPLGRFWRLGVTLPGLAALLSALAVWLGAPAPAHEVPPRLTASNLTPPMPELRPAPQPAPGVPLPAAPPPEVPWLRLSVPDVPRLESGWTAPIFAPDLATLGRWQLEG</sequence>
<accession>Q9RTE4</accession>
<keyword evidence="3" id="KW-1185">Reference proteome</keyword>
<feature type="region of interest" description="Disordered" evidence="1">
    <location>
        <begin position="56"/>
        <end position="83"/>
    </location>
</feature>
<dbReference type="InParanoid" id="Q9RTE4"/>
<feature type="compositionally biased region" description="Pro residues" evidence="1">
    <location>
        <begin position="65"/>
        <end position="83"/>
    </location>
</feature>
<proteinExistence type="predicted"/>
<dbReference type="EMBL" id="AE000513">
    <property type="protein sequence ID" value="AAF11378.1"/>
    <property type="molecule type" value="Genomic_DNA"/>
</dbReference>
<evidence type="ECO:0000313" key="2">
    <source>
        <dbReference type="EMBL" id="AAF11378.1"/>
    </source>
</evidence>